<dbReference type="InterPro" id="IPR027473">
    <property type="entry name" value="L-asparaginase_C"/>
</dbReference>
<dbReference type="InterPro" id="IPR027474">
    <property type="entry name" value="L-asparaginase_N"/>
</dbReference>
<evidence type="ECO:0000256" key="4">
    <source>
        <dbReference type="PROSITE-ProRule" id="PRU10099"/>
    </source>
</evidence>
<evidence type="ECO:0000256" key="1">
    <source>
        <dbReference type="ARBA" id="ARBA00012920"/>
    </source>
</evidence>
<dbReference type="InterPro" id="IPR006034">
    <property type="entry name" value="Asparaginase/glutaminase-like"/>
</dbReference>
<dbReference type="EC" id="3.5.1.1" evidence="1"/>
<feature type="signal peptide" evidence="5">
    <location>
        <begin position="1"/>
        <end position="19"/>
    </location>
</feature>
<keyword evidence="9" id="KW-1185">Reference proteome</keyword>
<name>A0A9P9DAP4_9HYPO</name>
<proteinExistence type="predicted"/>
<dbReference type="SMART" id="SM00870">
    <property type="entry name" value="Asparaginase"/>
    <property type="match status" value="1"/>
</dbReference>
<dbReference type="PANTHER" id="PTHR11707">
    <property type="entry name" value="L-ASPARAGINASE"/>
    <property type="match status" value="1"/>
</dbReference>
<evidence type="ECO:0000256" key="5">
    <source>
        <dbReference type="SAM" id="SignalP"/>
    </source>
</evidence>
<dbReference type="PROSITE" id="PS51732">
    <property type="entry name" value="ASN_GLN_ASE_3"/>
    <property type="match status" value="1"/>
</dbReference>
<feature type="active site" evidence="4">
    <location>
        <position position="43"/>
    </location>
</feature>
<dbReference type="Proteomes" id="UP000738349">
    <property type="component" value="Unassembled WGS sequence"/>
</dbReference>
<dbReference type="PIRSF" id="PIRSF001220">
    <property type="entry name" value="L-ASNase_gatD"/>
    <property type="match status" value="1"/>
</dbReference>
<protein>
    <recommendedName>
        <fullName evidence="1">asparaginase</fullName>
        <ecNumber evidence="1">3.5.1.1</ecNumber>
    </recommendedName>
</protein>
<comment type="caution">
    <text evidence="8">The sequence shown here is derived from an EMBL/GenBank/DDBJ whole genome shotgun (WGS) entry which is preliminary data.</text>
</comment>
<reference evidence="8" key="1">
    <citation type="journal article" date="2021" name="Nat. Commun.">
        <title>Genetic determinants of endophytism in the Arabidopsis root mycobiome.</title>
        <authorList>
            <person name="Mesny F."/>
            <person name="Miyauchi S."/>
            <person name="Thiergart T."/>
            <person name="Pickel B."/>
            <person name="Atanasova L."/>
            <person name="Karlsson M."/>
            <person name="Huettel B."/>
            <person name="Barry K.W."/>
            <person name="Haridas S."/>
            <person name="Chen C."/>
            <person name="Bauer D."/>
            <person name="Andreopoulos W."/>
            <person name="Pangilinan J."/>
            <person name="LaButti K."/>
            <person name="Riley R."/>
            <person name="Lipzen A."/>
            <person name="Clum A."/>
            <person name="Drula E."/>
            <person name="Henrissat B."/>
            <person name="Kohler A."/>
            <person name="Grigoriev I.V."/>
            <person name="Martin F.M."/>
            <person name="Hacquard S."/>
        </authorList>
    </citation>
    <scope>NUCLEOTIDE SEQUENCE</scope>
    <source>
        <strain evidence="8">MPI-CAGE-AT-0147</strain>
    </source>
</reference>
<evidence type="ECO:0000259" key="7">
    <source>
        <dbReference type="Pfam" id="PF17763"/>
    </source>
</evidence>
<sequence>MLWWCLCAILSFFTKKHLWHENLETILETRHLPNITIISTGGTIAGTANSSEITTSYRSGALNITEVIKDIRGKLENVANIHVDQFLNIDSLEINSSIAVSISHRIGREVLNPCTQGIVLLLGTDLMSEVATLLSLTIKSNKPVVLTGAIWPHTATSADGPGHIIAAVTTAATIGRSSRNHEVIIVIQDKILAPWGTKKENDRFLPGPGSWIGDIRDFVPFFRRPFGHCAPLKIDVSGLDPGVPLPAVEILHAYQDFRPAFVATAIAEGAEGLVLVGYGDGYWPSSSAQQIRDLLLKTDVVTVLANAGQSEYVDKTRIGVGIPGGGWIPTQLRILLQVLLFSQVNEDEMRIILSDGPRFCEYGTGDRRNPL</sequence>
<feature type="active site" description="O-isoaspartyl threonine intermediate" evidence="2">
    <location>
        <position position="43"/>
    </location>
</feature>
<keyword evidence="5" id="KW-0732">Signal</keyword>
<organism evidence="8 9">
    <name type="scientific">Dactylonectria macrodidyma</name>
    <dbReference type="NCBI Taxonomy" id="307937"/>
    <lineage>
        <taxon>Eukaryota</taxon>
        <taxon>Fungi</taxon>
        <taxon>Dikarya</taxon>
        <taxon>Ascomycota</taxon>
        <taxon>Pezizomycotina</taxon>
        <taxon>Sordariomycetes</taxon>
        <taxon>Hypocreomycetidae</taxon>
        <taxon>Hypocreales</taxon>
        <taxon>Nectriaceae</taxon>
        <taxon>Dactylonectria</taxon>
    </lineage>
</organism>
<dbReference type="PROSITE" id="PS00144">
    <property type="entry name" value="ASN_GLN_ASE_1"/>
    <property type="match status" value="1"/>
</dbReference>
<evidence type="ECO:0000313" key="8">
    <source>
        <dbReference type="EMBL" id="KAH7115689.1"/>
    </source>
</evidence>
<evidence type="ECO:0000313" key="9">
    <source>
        <dbReference type="Proteomes" id="UP000738349"/>
    </source>
</evidence>
<dbReference type="Pfam" id="PF00710">
    <property type="entry name" value="Asparaginase"/>
    <property type="match status" value="1"/>
</dbReference>
<feature type="binding site" evidence="3">
    <location>
        <begin position="124"/>
        <end position="125"/>
    </location>
    <ligand>
        <name>substrate</name>
    </ligand>
</feature>
<feature type="chain" id="PRO_5040321144" description="asparaginase" evidence="5">
    <location>
        <begin position="20"/>
        <end position="371"/>
    </location>
</feature>
<dbReference type="SUPFAM" id="SSF53774">
    <property type="entry name" value="Glutaminase/Asparaginase"/>
    <property type="match status" value="1"/>
</dbReference>
<dbReference type="InterPro" id="IPR037152">
    <property type="entry name" value="L-asparaginase_N_sf"/>
</dbReference>
<dbReference type="Pfam" id="PF17763">
    <property type="entry name" value="Asparaginase_C"/>
    <property type="match status" value="1"/>
</dbReference>
<dbReference type="OrthoDB" id="5091939at2759"/>
<dbReference type="GO" id="GO:0006528">
    <property type="term" value="P:asparagine metabolic process"/>
    <property type="evidence" value="ECO:0007669"/>
    <property type="project" value="UniProtKB-ARBA"/>
</dbReference>
<dbReference type="PANTHER" id="PTHR11707:SF28">
    <property type="entry name" value="60 KDA LYSOPHOSPHOLIPASE"/>
    <property type="match status" value="1"/>
</dbReference>
<feature type="domain" description="Asparaginase/glutaminase C-terminal" evidence="7">
    <location>
        <begin position="248"/>
        <end position="350"/>
    </location>
</feature>
<dbReference type="InterPro" id="IPR036152">
    <property type="entry name" value="Asp/glu_Ase-like_sf"/>
</dbReference>
<dbReference type="GO" id="GO:0004067">
    <property type="term" value="F:asparaginase activity"/>
    <property type="evidence" value="ECO:0007669"/>
    <property type="project" value="UniProtKB-UniRule"/>
</dbReference>
<evidence type="ECO:0000259" key="6">
    <source>
        <dbReference type="Pfam" id="PF00710"/>
    </source>
</evidence>
<evidence type="ECO:0000256" key="3">
    <source>
        <dbReference type="PIRSR" id="PIRSR001220-2"/>
    </source>
</evidence>
<dbReference type="PIRSF" id="PIRSF500176">
    <property type="entry name" value="L_ASNase"/>
    <property type="match status" value="1"/>
</dbReference>
<dbReference type="Gene3D" id="3.40.50.1170">
    <property type="entry name" value="L-asparaginase, N-terminal domain"/>
    <property type="match status" value="1"/>
</dbReference>
<accession>A0A9P9DAP4</accession>
<dbReference type="AlphaFoldDB" id="A0A9P9DAP4"/>
<gene>
    <name evidence="8" type="ORF">EDB81DRAFT_669264</name>
</gene>
<feature type="domain" description="L-asparaginase N-terminal" evidence="6">
    <location>
        <begin position="34"/>
        <end position="201"/>
    </location>
</feature>
<dbReference type="Gene3D" id="3.40.50.40">
    <property type="match status" value="1"/>
</dbReference>
<dbReference type="EMBL" id="JAGMUV010000030">
    <property type="protein sequence ID" value="KAH7115689.1"/>
    <property type="molecule type" value="Genomic_DNA"/>
</dbReference>
<dbReference type="InterPro" id="IPR040919">
    <property type="entry name" value="Asparaginase_C"/>
</dbReference>
<dbReference type="InterPro" id="IPR020827">
    <property type="entry name" value="Asparaginase/glutaminase_AS1"/>
</dbReference>
<feature type="binding site" evidence="3">
    <location>
        <position position="91"/>
    </location>
    <ligand>
        <name>substrate</name>
    </ligand>
</feature>
<dbReference type="PRINTS" id="PR00139">
    <property type="entry name" value="ASNGLNASE"/>
</dbReference>
<evidence type="ECO:0000256" key="2">
    <source>
        <dbReference type="PIRSR" id="PIRSR001220-1"/>
    </source>
</evidence>